<reference evidence="1" key="2">
    <citation type="journal article" date="2013" name="Biotechnol. Biofuels">
        <title>Mining for hemicellulases in the fungus-growing termite Pseudacanthotermes militaris using functional metagenomics.</title>
        <authorList>
            <person name="Bastien G."/>
            <person name="Arnal G."/>
            <person name="Bozonnet S."/>
            <person name="Laguerre S."/>
            <person name="Ferreira F."/>
            <person name="Faure R."/>
            <person name="Henrissat B."/>
            <person name="Lefevre F."/>
            <person name="Robe P."/>
            <person name="Bouchez O."/>
            <person name="Noirot C."/>
            <person name="Dumon C."/>
            <person name="O'Donohue M."/>
        </authorList>
    </citation>
    <scope>NUCLEOTIDE SEQUENCE</scope>
</reference>
<accession>S0DG99</accession>
<protein>
    <submittedName>
        <fullName evidence="1">Uncharacterized protein</fullName>
    </submittedName>
</protein>
<proteinExistence type="predicted"/>
<feature type="non-terminal residue" evidence="1">
    <location>
        <position position="1"/>
    </location>
</feature>
<organism evidence="1">
    <name type="scientific">termite gut metagenome</name>
    <dbReference type="NCBI Taxonomy" id="433724"/>
    <lineage>
        <taxon>unclassified sequences</taxon>
        <taxon>metagenomes</taxon>
        <taxon>organismal metagenomes</taxon>
    </lineage>
</organism>
<gene>
    <name evidence="1" type="ORF">BN138_254</name>
</gene>
<evidence type="ECO:0000313" key="1">
    <source>
        <dbReference type="EMBL" id="CCO21066.1"/>
    </source>
</evidence>
<name>S0DG99_9ZZZZ</name>
<sequence length="33" mass="3803">RRDCERDVGSDCFATQNAMENRVRIVEQTFAQG</sequence>
<dbReference type="EMBL" id="HF548282">
    <property type="protein sequence ID" value="CCO21066.1"/>
    <property type="molecule type" value="Genomic_DNA"/>
</dbReference>
<dbReference type="AlphaFoldDB" id="S0DG99"/>
<reference evidence="1" key="1">
    <citation type="submission" date="2012-10" db="EMBL/GenBank/DDBJ databases">
        <authorList>
            <person name="Sandrine L."/>
        </authorList>
    </citation>
    <scope>NUCLEOTIDE SEQUENCE</scope>
</reference>